<dbReference type="SUPFAM" id="SSF53098">
    <property type="entry name" value="Ribonuclease H-like"/>
    <property type="match status" value="1"/>
</dbReference>
<keyword evidence="4 5" id="KW-0378">Hydrolase</keyword>
<dbReference type="InterPro" id="IPR006641">
    <property type="entry name" value="YqgF/RNaseH-like_dom"/>
</dbReference>
<organism evidence="7 8">
    <name type="scientific">Candidatus Geothrix skivensis</name>
    <dbReference type="NCBI Taxonomy" id="2954439"/>
    <lineage>
        <taxon>Bacteria</taxon>
        <taxon>Pseudomonadati</taxon>
        <taxon>Acidobacteriota</taxon>
        <taxon>Holophagae</taxon>
        <taxon>Holophagales</taxon>
        <taxon>Holophagaceae</taxon>
        <taxon>Geothrix</taxon>
    </lineage>
</organism>
<reference evidence="7" key="1">
    <citation type="submission" date="2020-10" db="EMBL/GenBank/DDBJ databases">
        <title>Connecting structure to function with the recovery of over 1000 high-quality activated sludge metagenome-assembled genomes encoding full-length rRNA genes using long-read sequencing.</title>
        <authorList>
            <person name="Singleton C.M."/>
            <person name="Petriglieri F."/>
            <person name="Kristensen J.M."/>
            <person name="Kirkegaard R.H."/>
            <person name="Michaelsen T.Y."/>
            <person name="Andersen M.H."/>
            <person name="Karst S.M."/>
            <person name="Dueholm M.S."/>
            <person name="Nielsen P.H."/>
            <person name="Albertsen M."/>
        </authorList>
    </citation>
    <scope>NUCLEOTIDE SEQUENCE</scope>
    <source>
        <strain evidence="7">Skiv_18-Q3-R9-52_MAXAC.067</strain>
    </source>
</reference>
<dbReference type="InterPro" id="IPR037027">
    <property type="entry name" value="YqgF/RNaseH-like_dom_sf"/>
</dbReference>
<keyword evidence="2 5" id="KW-0690">Ribosome biogenesis</keyword>
<evidence type="ECO:0000313" key="8">
    <source>
        <dbReference type="Proteomes" id="UP000886657"/>
    </source>
</evidence>
<dbReference type="SMART" id="SM00732">
    <property type="entry name" value="YqgFc"/>
    <property type="match status" value="1"/>
</dbReference>
<dbReference type="EMBL" id="JADKIO010000012">
    <property type="protein sequence ID" value="MBK9797870.1"/>
    <property type="molecule type" value="Genomic_DNA"/>
</dbReference>
<evidence type="ECO:0000313" key="7">
    <source>
        <dbReference type="EMBL" id="MBK9797870.1"/>
    </source>
</evidence>
<comment type="similarity">
    <text evidence="5">Belongs to the YqgF HJR family.</text>
</comment>
<dbReference type="PANTHER" id="PTHR33317:SF4">
    <property type="entry name" value="POLYNUCLEOTIDYL TRANSFERASE, RIBONUCLEASE H-LIKE SUPERFAMILY PROTEIN"/>
    <property type="match status" value="1"/>
</dbReference>
<evidence type="ECO:0000256" key="2">
    <source>
        <dbReference type="ARBA" id="ARBA00022517"/>
    </source>
</evidence>
<comment type="caution">
    <text evidence="7">The sequence shown here is derived from an EMBL/GenBank/DDBJ whole genome shotgun (WGS) entry which is preliminary data.</text>
</comment>
<sequence length="146" mass="16140">MRWLAIDHGTKKLGLAFSDELEILASPFEVWPMEEERTLIRLVSLCREEGVQALAMGLPRHKDGAESATAPAARAFGEALAERTGLPLRFVNEHLSSAEAERLLRERGVRPEKRKAMLDAAAAAVILSELLEERRAKGIEASRLAK</sequence>
<comment type="subcellular location">
    <subcellularLocation>
        <location evidence="5">Cytoplasm</location>
    </subcellularLocation>
</comment>
<evidence type="ECO:0000256" key="3">
    <source>
        <dbReference type="ARBA" id="ARBA00022722"/>
    </source>
</evidence>
<accession>A0A9D7XMW0</accession>
<evidence type="ECO:0000256" key="1">
    <source>
        <dbReference type="ARBA" id="ARBA00022490"/>
    </source>
</evidence>
<protein>
    <recommendedName>
        <fullName evidence="5">Putative pre-16S rRNA nuclease</fullName>
        <ecNumber evidence="5">3.1.-.-</ecNumber>
    </recommendedName>
</protein>
<dbReference type="EC" id="3.1.-.-" evidence="5"/>
<dbReference type="NCBIfam" id="TIGR00250">
    <property type="entry name" value="RNAse_H_YqgF"/>
    <property type="match status" value="1"/>
</dbReference>
<feature type="domain" description="YqgF/RNase H-like" evidence="6">
    <location>
        <begin position="1"/>
        <end position="100"/>
    </location>
</feature>
<dbReference type="Gene3D" id="3.30.420.140">
    <property type="entry name" value="YqgF/RNase H-like domain"/>
    <property type="match status" value="1"/>
</dbReference>
<keyword evidence="1 5" id="KW-0963">Cytoplasm</keyword>
<dbReference type="Proteomes" id="UP000886657">
    <property type="component" value="Unassembled WGS sequence"/>
</dbReference>
<dbReference type="AlphaFoldDB" id="A0A9D7XMW0"/>
<dbReference type="CDD" id="cd16964">
    <property type="entry name" value="YqgF"/>
    <property type="match status" value="1"/>
</dbReference>
<comment type="function">
    <text evidence="5">Could be a nuclease involved in processing of the 5'-end of pre-16S rRNA.</text>
</comment>
<keyword evidence="3 5" id="KW-0540">Nuclease</keyword>
<dbReference type="PANTHER" id="PTHR33317">
    <property type="entry name" value="POLYNUCLEOTIDYL TRANSFERASE, RIBONUCLEASE H-LIKE SUPERFAMILY PROTEIN"/>
    <property type="match status" value="1"/>
</dbReference>
<dbReference type="GO" id="GO:0016788">
    <property type="term" value="F:hydrolase activity, acting on ester bonds"/>
    <property type="evidence" value="ECO:0007669"/>
    <property type="project" value="UniProtKB-UniRule"/>
</dbReference>
<gene>
    <name evidence="7" type="primary">ruvX</name>
    <name evidence="7" type="ORF">IPP58_15590</name>
</gene>
<name>A0A9D7XMW0_9BACT</name>
<dbReference type="Pfam" id="PF03652">
    <property type="entry name" value="RuvX"/>
    <property type="match status" value="1"/>
</dbReference>
<dbReference type="GO" id="GO:0004518">
    <property type="term" value="F:nuclease activity"/>
    <property type="evidence" value="ECO:0007669"/>
    <property type="project" value="UniProtKB-KW"/>
</dbReference>
<dbReference type="HAMAP" id="MF_00651">
    <property type="entry name" value="Nuclease_YqgF"/>
    <property type="match status" value="1"/>
</dbReference>
<dbReference type="InterPro" id="IPR012337">
    <property type="entry name" value="RNaseH-like_sf"/>
</dbReference>
<evidence type="ECO:0000256" key="4">
    <source>
        <dbReference type="ARBA" id="ARBA00022801"/>
    </source>
</evidence>
<dbReference type="GO" id="GO:0005829">
    <property type="term" value="C:cytosol"/>
    <property type="evidence" value="ECO:0007669"/>
    <property type="project" value="TreeGrafter"/>
</dbReference>
<dbReference type="GO" id="GO:0000967">
    <property type="term" value="P:rRNA 5'-end processing"/>
    <property type="evidence" value="ECO:0007669"/>
    <property type="project" value="UniProtKB-UniRule"/>
</dbReference>
<evidence type="ECO:0000256" key="5">
    <source>
        <dbReference type="HAMAP-Rule" id="MF_00651"/>
    </source>
</evidence>
<proteinExistence type="inferred from homology"/>
<evidence type="ECO:0000259" key="6">
    <source>
        <dbReference type="SMART" id="SM00732"/>
    </source>
</evidence>
<dbReference type="InterPro" id="IPR005227">
    <property type="entry name" value="YqgF"/>
</dbReference>